<accession>A0A545TY41</accession>
<dbReference type="Gene3D" id="3.40.630.30">
    <property type="match status" value="1"/>
</dbReference>
<dbReference type="OrthoDB" id="6293260at2"/>
<dbReference type="PANTHER" id="PTHR43792">
    <property type="entry name" value="GNAT FAMILY, PUTATIVE (AFU_ORTHOLOGUE AFUA_3G00765)-RELATED-RELATED"/>
    <property type="match status" value="1"/>
</dbReference>
<dbReference type="SUPFAM" id="SSF55729">
    <property type="entry name" value="Acyl-CoA N-acyltransferases (Nat)"/>
    <property type="match status" value="1"/>
</dbReference>
<protein>
    <submittedName>
        <fullName evidence="2">GNAT family N-acetyltransferase</fullName>
    </submittedName>
</protein>
<feature type="domain" description="N-acetyltransferase" evidence="1">
    <location>
        <begin position="10"/>
        <end position="169"/>
    </location>
</feature>
<keyword evidence="2" id="KW-0808">Transferase</keyword>
<organism evidence="2 3">
    <name type="scientific">Denitrobaculum tricleocarpae</name>
    <dbReference type="NCBI Taxonomy" id="2591009"/>
    <lineage>
        <taxon>Bacteria</taxon>
        <taxon>Pseudomonadati</taxon>
        <taxon>Pseudomonadota</taxon>
        <taxon>Alphaproteobacteria</taxon>
        <taxon>Rhodospirillales</taxon>
        <taxon>Rhodospirillaceae</taxon>
        <taxon>Denitrobaculum</taxon>
    </lineage>
</organism>
<sequence length="169" mass="19192">MIPIIESERLTLRPYKDSDFEAFADFFGSDRATYYGGSCDRNDAWRRMAMFAGHWLLRGYGVWALEEKATGAFVGQAGLWFPEGWPEREITWMVLAGYEGKGFASEAAIRVRAHAFETLGWTRLVSCIQPENKPSIRLAERVGAVYERSQSIPGRDFLVYRHAGSALRD</sequence>
<comment type="caution">
    <text evidence="2">The sequence shown here is derived from an EMBL/GenBank/DDBJ whole genome shotgun (WGS) entry which is preliminary data.</text>
</comment>
<evidence type="ECO:0000313" key="2">
    <source>
        <dbReference type="EMBL" id="TQV82130.1"/>
    </source>
</evidence>
<dbReference type="InterPro" id="IPR000182">
    <property type="entry name" value="GNAT_dom"/>
</dbReference>
<reference evidence="2 3" key="1">
    <citation type="submission" date="2019-06" db="EMBL/GenBank/DDBJ databases">
        <title>Whole genome sequence for Rhodospirillaceae sp. R148.</title>
        <authorList>
            <person name="Wang G."/>
        </authorList>
    </citation>
    <scope>NUCLEOTIDE SEQUENCE [LARGE SCALE GENOMIC DNA]</scope>
    <source>
        <strain evidence="2 3">R148</strain>
    </source>
</reference>
<dbReference type="InterPro" id="IPR051531">
    <property type="entry name" value="N-acetyltransferase"/>
</dbReference>
<name>A0A545TY41_9PROT</name>
<evidence type="ECO:0000313" key="3">
    <source>
        <dbReference type="Proteomes" id="UP000315252"/>
    </source>
</evidence>
<dbReference type="Proteomes" id="UP000315252">
    <property type="component" value="Unassembled WGS sequence"/>
</dbReference>
<gene>
    <name evidence="2" type="ORF">FKG95_07865</name>
</gene>
<proteinExistence type="predicted"/>
<dbReference type="RefSeq" id="WP_142895760.1">
    <property type="nucleotide sequence ID" value="NZ_ML660053.1"/>
</dbReference>
<dbReference type="InterPro" id="IPR016181">
    <property type="entry name" value="Acyl_CoA_acyltransferase"/>
</dbReference>
<evidence type="ECO:0000259" key="1">
    <source>
        <dbReference type="PROSITE" id="PS51186"/>
    </source>
</evidence>
<dbReference type="PANTHER" id="PTHR43792:SF1">
    <property type="entry name" value="N-ACETYLTRANSFERASE DOMAIN-CONTAINING PROTEIN"/>
    <property type="match status" value="1"/>
</dbReference>
<dbReference type="AlphaFoldDB" id="A0A545TY41"/>
<dbReference type="EMBL" id="VHSH01000002">
    <property type="protein sequence ID" value="TQV82130.1"/>
    <property type="molecule type" value="Genomic_DNA"/>
</dbReference>
<keyword evidence="3" id="KW-1185">Reference proteome</keyword>
<dbReference type="PROSITE" id="PS51186">
    <property type="entry name" value="GNAT"/>
    <property type="match status" value="1"/>
</dbReference>
<dbReference type="Pfam" id="PF13302">
    <property type="entry name" value="Acetyltransf_3"/>
    <property type="match status" value="1"/>
</dbReference>
<dbReference type="GO" id="GO:0016747">
    <property type="term" value="F:acyltransferase activity, transferring groups other than amino-acyl groups"/>
    <property type="evidence" value="ECO:0007669"/>
    <property type="project" value="InterPro"/>
</dbReference>